<dbReference type="EMBL" id="LT629710">
    <property type="protein sequence ID" value="SDO58683.1"/>
    <property type="molecule type" value="Genomic_DNA"/>
</dbReference>
<proteinExistence type="predicted"/>
<gene>
    <name evidence="1" type="ORF">SAMN04515671_1410</name>
</gene>
<protein>
    <submittedName>
        <fullName evidence="1">Uncharacterized protein</fullName>
    </submittedName>
</protein>
<name>A0A1H0KSB7_9ACTN</name>
<organism evidence="1 2">
    <name type="scientific">Nakamurella panacisegetis</name>
    <dbReference type="NCBI Taxonomy" id="1090615"/>
    <lineage>
        <taxon>Bacteria</taxon>
        <taxon>Bacillati</taxon>
        <taxon>Actinomycetota</taxon>
        <taxon>Actinomycetes</taxon>
        <taxon>Nakamurellales</taxon>
        <taxon>Nakamurellaceae</taxon>
        <taxon>Nakamurella</taxon>
    </lineage>
</organism>
<sequence length="116" mass="11234">MLDGALAVVRDEEVDVGVGVLLDLVVVGAAGLELVGVGAVVVWVTVLVGVGVEDTEVVALWLFNGVSDSRVPAIDEGAADEADVRPGTVTGGRLGTGGGVVAAGLPAAVEAGASAC</sequence>
<evidence type="ECO:0000313" key="2">
    <source>
        <dbReference type="Proteomes" id="UP000198741"/>
    </source>
</evidence>
<evidence type="ECO:0000313" key="1">
    <source>
        <dbReference type="EMBL" id="SDO58683.1"/>
    </source>
</evidence>
<reference evidence="1 2" key="1">
    <citation type="submission" date="2016-10" db="EMBL/GenBank/DDBJ databases">
        <authorList>
            <person name="de Groot N.N."/>
        </authorList>
    </citation>
    <scope>NUCLEOTIDE SEQUENCE [LARGE SCALE GENOMIC DNA]</scope>
    <source>
        <strain evidence="2">P4-7,KCTC 19426,CECT 7604</strain>
    </source>
</reference>
<dbReference type="AlphaFoldDB" id="A0A1H0KSB7"/>
<accession>A0A1H0KSB7</accession>
<dbReference type="Proteomes" id="UP000198741">
    <property type="component" value="Chromosome I"/>
</dbReference>
<keyword evidence="2" id="KW-1185">Reference proteome</keyword>